<dbReference type="InterPro" id="IPR017096">
    <property type="entry name" value="BTB-kelch_protein"/>
</dbReference>
<proteinExistence type="predicted"/>
<dbReference type="HOGENOM" id="CLU_004253_14_0_1"/>
<dbReference type="CDD" id="cd18186">
    <property type="entry name" value="BTB_POZ_ZBTB_KLHL-like"/>
    <property type="match status" value="1"/>
</dbReference>
<name>X2AJN9_CAPTE</name>
<accession>X2AJN9</accession>
<evidence type="ECO:0000256" key="2">
    <source>
        <dbReference type="ARBA" id="ARBA00022737"/>
    </source>
</evidence>
<dbReference type="EMBL" id="AMQN01007101">
    <property type="status" value="NOT_ANNOTATED_CDS"/>
    <property type="molecule type" value="Genomic_DNA"/>
</dbReference>
<dbReference type="InterPro" id="IPR011333">
    <property type="entry name" value="SKP1/BTB/POZ_sf"/>
</dbReference>
<evidence type="ECO:0000256" key="1">
    <source>
        <dbReference type="ARBA" id="ARBA00022441"/>
    </source>
</evidence>
<dbReference type="PROSITE" id="PS50097">
    <property type="entry name" value="BTB"/>
    <property type="match status" value="1"/>
</dbReference>
<dbReference type="InterPro" id="IPR015915">
    <property type="entry name" value="Kelch-typ_b-propeller"/>
</dbReference>
<evidence type="ECO:0000313" key="4">
    <source>
        <dbReference type="EnsemblMetazoa" id="CapteP215394"/>
    </source>
</evidence>
<reference evidence="4" key="3">
    <citation type="submission" date="2015-06" db="UniProtKB">
        <authorList>
            <consortium name="EnsemblMetazoa"/>
        </authorList>
    </citation>
    <scope>IDENTIFICATION</scope>
</reference>
<dbReference type="InterPro" id="IPR006652">
    <property type="entry name" value="Kelch_1"/>
</dbReference>
<dbReference type="InterPro" id="IPR011705">
    <property type="entry name" value="BACK"/>
</dbReference>
<dbReference type="Proteomes" id="UP000014760">
    <property type="component" value="Unassembled WGS sequence"/>
</dbReference>
<reference evidence="5" key="2">
    <citation type="journal article" date="2013" name="Nature">
        <title>Insights into bilaterian evolution from three spiralian genomes.</title>
        <authorList>
            <person name="Simakov O."/>
            <person name="Marletaz F."/>
            <person name="Cho S.J."/>
            <person name="Edsinger-Gonzales E."/>
            <person name="Havlak P."/>
            <person name="Hellsten U."/>
            <person name="Kuo D.H."/>
            <person name="Larsson T."/>
            <person name="Lv J."/>
            <person name="Arendt D."/>
            <person name="Savage R."/>
            <person name="Osoegawa K."/>
            <person name="de Jong P."/>
            <person name="Grimwood J."/>
            <person name="Chapman J.A."/>
            <person name="Shapiro H."/>
            <person name="Aerts A."/>
            <person name="Otillar R.P."/>
            <person name="Terry A.Y."/>
            <person name="Boore J.L."/>
            <person name="Grigoriev I.V."/>
            <person name="Lindberg D.R."/>
            <person name="Seaver E.C."/>
            <person name="Weisblat D.A."/>
            <person name="Putnam N.H."/>
            <person name="Rokhsar D.S."/>
        </authorList>
    </citation>
    <scope>NUCLEOTIDE SEQUENCE</scope>
    <source>
        <strain evidence="5">I ESC-2004</strain>
    </source>
</reference>
<dbReference type="PANTHER" id="PTHR45632:SF5">
    <property type="entry name" value="KELCH-LIKE PROTEIN 22"/>
    <property type="match status" value="1"/>
</dbReference>
<dbReference type="Pfam" id="PF01344">
    <property type="entry name" value="Kelch_1"/>
    <property type="match status" value="1"/>
</dbReference>
<keyword evidence="2" id="KW-0677">Repeat</keyword>
<organism evidence="4 5">
    <name type="scientific">Capitella teleta</name>
    <name type="common">Polychaete worm</name>
    <dbReference type="NCBI Taxonomy" id="283909"/>
    <lineage>
        <taxon>Eukaryota</taxon>
        <taxon>Metazoa</taxon>
        <taxon>Spiralia</taxon>
        <taxon>Lophotrochozoa</taxon>
        <taxon>Annelida</taxon>
        <taxon>Polychaeta</taxon>
        <taxon>Sedentaria</taxon>
        <taxon>Scolecida</taxon>
        <taxon>Capitellidae</taxon>
        <taxon>Capitella</taxon>
    </lineage>
</organism>
<dbReference type="Gene3D" id="3.30.710.10">
    <property type="entry name" value="Potassium Channel Kv1.1, Chain A"/>
    <property type="match status" value="1"/>
</dbReference>
<dbReference type="SMART" id="SM00875">
    <property type="entry name" value="BACK"/>
    <property type="match status" value="1"/>
</dbReference>
<sequence>MNFTKRQKARQEGFNTGTSYLEAFMTSLRKYKESKSMTDVTLVLADHSTIDCHKLVLAIASPFFETMFRSGFKESTQKEVHLDFTNSEIIRKLVDYFYSGRFIQCLAFYRCARQYSLGKLVSHCFEHMLSHFENEFCSSESFVDLTEEELIEVLSDDRLRAENEDVVFHSVVRWVEADLEQRNTAFTRIARFVRFPFCTSRLLSNIIASETLMMNSTCLELFREAHQVKSAKYSLHLKQSVRSIPRQGDKTNKSLLFKVCGQNFQYTEELNGENTKWHQFSNNFPIALNQVLAPNGLHWMFTNTNHVLYDVDTEHEIRFKDPQRSDYSLTYIQNKLYAFGGTINKQPSTRVDSLDNSSAEWKQQKRSMLHAVCKPYTVPFGTKLYVLGGIAADGPSTANQEFDPIWGKWKLKQSMPGACESGAALSLNSSIFVVGGAERACFRYTPTTDTWIVLLQPTHVHTLSTAITAWKGNILLCGGDHGEEYNPDTGDWSPCDTLVGLHVPKRHGLRRSKAVLLLSFKSGVSHIHN</sequence>
<dbReference type="Pfam" id="PF07707">
    <property type="entry name" value="BACK"/>
    <property type="match status" value="1"/>
</dbReference>
<keyword evidence="5" id="KW-1185">Reference proteome</keyword>
<dbReference type="SUPFAM" id="SSF54695">
    <property type="entry name" value="POZ domain"/>
    <property type="match status" value="1"/>
</dbReference>
<keyword evidence="1" id="KW-0880">Kelch repeat</keyword>
<dbReference type="OMA" id="GENTKWH"/>
<dbReference type="EnsemblMetazoa" id="CapteT215394">
    <property type="protein sequence ID" value="CapteP215394"/>
    <property type="gene ID" value="CapteG215394"/>
</dbReference>
<protein>
    <recommendedName>
        <fullName evidence="3">BTB domain-containing protein</fullName>
    </recommendedName>
</protein>
<evidence type="ECO:0000259" key="3">
    <source>
        <dbReference type="PROSITE" id="PS50097"/>
    </source>
</evidence>
<dbReference type="InterPro" id="IPR000210">
    <property type="entry name" value="BTB/POZ_dom"/>
</dbReference>
<dbReference type="Gene3D" id="1.25.40.420">
    <property type="match status" value="1"/>
</dbReference>
<evidence type="ECO:0000313" key="5">
    <source>
        <dbReference type="Proteomes" id="UP000014760"/>
    </source>
</evidence>
<dbReference type="SMART" id="SM00225">
    <property type="entry name" value="BTB"/>
    <property type="match status" value="1"/>
</dbReference>
<dbReference type="AlphaFoldDB" id="X2AJN9"/>
<dbReference type="Gene3D" id="2.120.10.80">
    <property type="entry name" value="Kelch-type beta propeller"/>
    <property type="match status" value="1"/>
</dbReference>
<dbReference type="PIRSF" id="PIRSF037037">
    <property type="entry name" value="Kelch-like_protein_gigaxonin"/>
    <property type="match status" value="1"/>
</dbReference>
<feature type="domain" description="BTB" evidence="3">
    <location>
        <begin position="38"/>
        <end position="101"/>
    </location>
</feature>
<dbReference type="PANTHER" id="PTHR45632">
    <property type="entry name" value="LD33804P"/>
    <property type="match status" value="1"/>
</dbReference>
<reference evidence="5" key="1">
    <citation type="submission" date="2012-12" db="EMBL/GenBank/DDBJ databases">
        <authorList>
            <person name="Hellsten U."/>
            <person name="Grimwood J."/>
            <person name="Chapman J.A."/>
            <person name="Shapiro H."/>
            <person name="Aerts A."/>
            <person name="Otillar R.P."/>
            <person name="Terry A.Y."/>
            <person name="Boore J.L."/>
            <person name="Simakov O."/>
            <person name="Marletaz F."/>
            <person name="Cho S.-J."/>
            <person name="Edsinger-Gonzales E."/>
            <person name="Havlak P."/>
            <person name="Kuo D.-H."/>
            <person name="Larsson T."/>
            <person name="Lv J."/>
            <person name="Arendt D."/>
            <person name="Savage R."/>
            <person name="Osoegawa K."/>
            <person name="de Jong P."/>
            <person name="Lindberg D.R."/>
            <person name="Seaver E.C."/>
            <person name="Weisblat D.A."/>
            <person name="Putnam N.H."/>
            <person name="Grigoriev I.V."/>
            <person name="Rokhsar D.S."/>
        </authorList>
    </citation>
    <scope>NUCLEOTIDE SEQUENCE</scope>
    <source>
        <strain evidence="5">I ESC-2004</strain>
    </source>
</reference>
<dbReference type="SUPFAM" id="SSF117281">
    <property type="entry name" value="Kelch motif"/>
    <property type="match status" value="1"/>
</dbReference>
<dbReference type="Pfam" id="PF21536">
    <property type="entry name" value="BTB_KLHL33"/>
    <property type="match status" value="1"/>
</dbReference>